<dbReference type="Proteomes" id="UP000887572">
    <property type="component" value="Unplaced"/>
</dbReference>
<organism evidence="5 6">
    <name type="scientific">Globodera rostochiensis</name>
    <name type="common">Golden nematode worm</name>
    <name type="synonym">Heterodera rostochiensis</name>
    <dbReference type="NCBI Taxonomy" id="31243"/>
    <lineage>
        <taxon>Eukaryota</taxon>
        <taxon>Metazoa</taxon>
        <taxon>Ecdysozoa</taxon>
        <taxon>Nematoda</taxon>
        <taxon>Chromadorea</taxon>
        <taxon>Rhabditida</taxon>
        <taxon>Tylenchina</taxon>
        <taxon>Tylenchomorpha</taxon>
        <taxon>Tylenchoidea</taxon>
        <taxon>Heteroderidae</taxon>
        <taxon>Heteroderinae</taxon>
        <taxon>Globodera</taxon>
    </lineage>
</organism>
<keyword evidence="1 3" id="KW-0863">Zinc-finger</keyword>
<evidence type="ECO:0000256" key="3">
    <source>
        <dbReference type="PROSITE-ProRule" id="PRU00175"/>
    </source>
</evidence>
<sequence>MSLFKRRLPDEKKLPILNKAPENPVETQNDDTLDDAFQNYLCQNGASTSNQSRNVKHLRRTERKTNKVLEEYIQFQTFAHFAISVKGVNELCADSDTDGTDVHLFFEEDFQRLPRIGFSSLSLQDLYEDRALLHDESAKPDNLCFIQFIPLKDVESNDIPNWLVLTPKRGQTLSISLDLADALGVRVRFSFEGTGPTPWYSDFSLVIDVPRSDVLKKSGDETTLSILSSFGWLNRKLFGWDNNNNNSRRAAARRKREEQRVEVNIVLMNTELVKGECMLCYEADSDTLFYPCCHLNVHRKCLPTPTVEQCYACREKCEQLISVHQRGTDCLFCDPRKECREFDSFFYPCGCSMGCMDGFKSMSRRMGINCPSCGSVIQNALKIFISNAST</sequence>
<keyword evidence="2" id="KW-0862">Zinc</keyword>
<evidence type="ECO:0000313" key="5">
    <source>
        <dbReference type="Proteomes" id="UP000887572"/>
    </source>
</evidence>
<dbReference type="AlphaFoldDB" id="A0A914I4E9"/>
<dbReference type="PROSITE" id="PS50089">
    <property type="entry name" value="ZF_RING_2"/>
    <property type="match status" value="1"/>
</dbReference>
<proteinExistence type="predicted"/>
<keyword evidence="5" id="KW-1185">Reference proteome</keyword>
<dbReference type="GO" id="GO:0008270">
    <property type="term" value="F:zinc ion binding"/>
    <property type="evidence" value="ECO:0007669"/>
    <property type="project" value="UniProtKB-KW"/>
</dbReference>
<protein>
    <submittedName>
        <fullName evidence="6">RING-type domain-containing protein</fullName>
    </submittedName>
</protein>
<name>A0A914I4E9_GLORO</name>
<evidence type="ECO:0000256" key="1">
    <source>
        <dbReference type="ARBA" id="ARBA00022771"/>
    </source>
</evidence>
<reference evidence="6" key="1">
    <citation type="submission" date="2022-11" db="UniProtKB">
        <authorList>
            <consortium name="WormBaseParasite"/>
        </authorList>
    </citation>
    <scope>IDENTIFICATION</scope>
</reference>
<dbReference type="Gene3D" id="3.30.40.10">
    <property type="entry name" value="Zinc/RING finger domain, C3HC4 (zinc finger)"/>
    <property type="match status" value="1"/>
</dbReference>
<feature type="domain" description="RING-type" evidence="4">
    <location>
        <begin position="277"/>
        <end position="314"/>
    </location>
</feature>
<evidence type="ECO:0000259" key="4">
    <source>
        <dbReference type="PROSITE" id="PS50089"/>
    </source>
</evidence>
<dbReference type="InterPro" id="IPR001841">
    <property type="entry name" value="Znf_RING"/>
</dbReference>
<keyword evidence="1 3" id="KW-0479">Metal-binding</keyword>
<evidence type="ECO:0000256" key="2">
    <source>
        <dbReference type="ARBA" id="ARBA00022833"/>
    </source>
</evidence>
<dbReference type="WBParaSite" id="Gr19_v10_g7212.t1">
    <property type="protein sequence ID" value="Gr19_v10_g7212.t1"/>
    <property type="gene ID" value="Gr19_v10_g7212"/>
</dbReference>
<dbReference type="InterPro" id="IPR013083">
    <property type="entry name" value="Znf_RING/FYVE/PHD"/>
</dbReference>
<evidence type="ECO:0000313" key="6">
    <source>
        <dbReference type="WBParaSite" id="Gr19_v10_g7212.t1"/>
    </source>
</evidence>
<accession>A0A914I4E9</accession>